<dbReference type="InterPro" id="IPR009422">
    <property type="entry name" value="Gemin6"/>
</dbReference>
<dbReference type="PANTHER" id="PTHR14710">
    <property type="entry name" value="GEM-ASSOCIATED PROTEIN 6"/>
    <property type="match status" value="1"/>
</dbReference>
<dbReference type="GO" id="GO:0000387">
    <property type="term" value="P:spliceosomal snRNP assembly"/>
    <property type="evidence" value="ECO:0007669"/>
    <property type="project" value="TreeGrafter"/>
</dbReference>
<reference evidence="2" key="1">
    <citation type="submission" date="2021-01" db="UniProtKB">
        <authorList>
            <consortium name="EnsemblMetazoa"/>
        </authorList>
    </citation>
    <scope>IDENTIFICATION</scope>
</reference>
<evidence type="ECO:0000259" key="1">
    <source>
        <dbReference type="PROSITE" id="PS52001"/>
    </source>
</evidence>
<dbReference type="Pfam" id="PF20417">
    <property type="entry name" value="Gemin6_C"/>
    <property type="match status" value="1"/>
</dbReference>
<dbReference type="Pfam" id="PF06372">
    <property type="entry name" value="Gemin6"/>
    <property type="match status" value="1"/>
</dbReference>
<dbReference type="AlphaFoldDB" id="A0A7M5V421"/>
<organism evidence="2 3">
    <name type="scientific">Clytia hemisphaerica</name>
    <dbReference type="NCBI Taxonomy" id="252671"/>
    <lineage>
        <taxon>Eukaryota</taxon>
        <taxon>Metazoa</taxon>
        <taxon>Cnidaria</taxon>
        <taxon>Hydrozoa</taxon>
        <taxon>Hydroidolina</taxon>
        <taxon>Leptothecata</taxon>
        <taxon>Obeliida</taxon>
        <taxon>Clytiidae</taxon>
        <taxon>Clytia</taxon>
    </lineage>
</organism>
<proteinExistence type="predicted"/>
<dbReference type="GO" id="GO:0032797">
    <property type="term" value="C:SMN complex"/>
    <property type="evidence" value="ECO:0007669"/>
    <property type="project" value="TreeGrafter"/>
</dbReference>
<dbReference type="EnsemblMetazoa" id="CLYHEMT003187.1">
    <property type="protein sequence ID" value="CLYHEMP003187.1"/>
    <property type="gene ID" value="CLYHEMG003187"/>
</dbReference>
<dbReference type="RefSeq" id="XP_066927139.1">
    <property type="nucleotide sequence ID" value="XM_067071038.1"/>
</dbReference>
<dbReference type="Gene3D" id="2.30.30.100">
    <property type="match status" value="1"/>
</dbReference>
<feature type="domain" description="AD" evidence="1">
    <location>
        <begin position="68"/>
        <end position="162"/>
    </location>
</feature>
<dbReference type="PROSITE" id="PS52001">
    <property type="entry name" value="AD"/>
    <property type="match status" value="1"/>
</dbReference>
<dbReference type="GO" id="GO:0005634">
    <property type="term" value="C:nucleus"/>
    <property type="evidence" value="ECO:0007669"/>
    <property type="project" value="InterPro"/>
</dbReference>
<dbReference type="InterPro" id="IPR046856">
    <property type="entry name" value="Gemin6_C"/>
</dbReference>
<dbReference type="OrthoDB" id="77463at2759"/>
<name>A0A7M5V421_9CNID</name>
<dbReference type="InterPro" id="IPR046857">
    <property type="entry name" value="Gemin6_Sm-like_dom"/>
</dbReference>
<keyword evidence="3" id="KW-1185">Reference proteome</keyword>
<dbReference type="GeneID" id="136814484"/>
<dbReference type="GO" id="GO:0000245">
    <property type="term" value="P:spliceosomal complex assembly"/>
    <property type="evidence" value="ECO:0007669"/>
    <property type="project" value="InterPro"/>
</dbReference>
<dbReference type="Proteomes" id="UP000594262">
    <property type="component" value="Unplaced"/>
</dbReference>
<dbReference type="InterPro" id="IPR047574">
    <property type="entry name" value="AD"/>
</dbReference>
<protein>
    <recommendedName>
        <fullName evidence="1">AD domain-containing protein</fullName>
    </recommendedName>
</protein>
<evidence type="ECO:0000313" key="3">
    <source>
        <dbReference type="Proteomes" id="UP000594262"/>
    </source>
</evidence>
<accession>A0A7M5V421</accession>
<sequence>MEPNKFIDKYIQIELVNGTIFEGECYTVDPVSGCVILIICNENEEFCTQVIMKHAIKSFKLQENECENSQNLKDFKKRLDDKLFRSSGCGGSQETTKRKEILFDWLKKNQLPVELTDTESLSVVNGMATIEPPYTVDCCRSTNTIVLDKVMKIIKACPELEG</sequence>
<dbReference type="PANTHER" id="PTHR14710:SF2">
    <property type="entry name" value="GEM-ASSOCIATED PROTEIN 6"/>
    <property type="match status" value="1"/>
</dbReference>
<evidence type="ECO:0000313" key="2">
    <source>
        <dbReference type="EnsemblMetazoa" id="CLYHEMP003187.1"/>
    </source>
</evidence>